<dbReference type="GO" id="GO:0005634">
    <property type="term" value="C:nucleus"/>
    <property type="evidence" value="ECO:0007669"/>
    <property type="project" value="TreeGrafter"/>
</dbReference>
<name>A0A7C8IUD3_9PEZI</name>
<accession>A0A7C8IUD3</accession>
<feature type="repeat" description="ANK" evidence="3">
    <location>
        <begin position="329"/>
        <end position="361"/>
    </location>
</feature>
<proteinExistence type="predicted"/>
<dbReference type="PRINTS" id="PR01415">
    <property type="entry name" value="ANKYRIN"/>
</dbReference>
<organism evidence="4 5">
    <name type="scientific">Xylaria multiplex</name>
    <dbReference type="NCBI Taxonomy" id="323545"/>
    <lineage>
        <taxon>Eukaryota</taxon>
        <taxon>Fungi</taxon>
        <taxon>Dikarya</taxon>
        <taxon>Ascomycota</taxon>
        <taxon>Pezizomycotina</taxon>
        <taxon>Sordariomycetes</taxon>
        <taxon>Xylariomycetidae</taxon>
        <taxon>Xylariales</taxon>
        <taxon>Xylariaceae</taxon>
        <taxon>Xylaria</taxon>
    </lineage>
</organism>
<evidence type="ECO:0000256" key="2">
    <source>
        <dbReference type="ARBA" id="ARBA00023043"/>
    </source>
</evidence>
<keyword evidence="5" id="KW-1185">Reference proteome</keyword>
<dbReference type="GO" id="GO:0010468">
    <property type="term" value="P:regulation of gene expression"/>
    <property type="evidence" value="ECO:0007669"/>
    <property type="project" value="TreeGrafter"/>
</dbReference>
<dbReference type="InterPro" id="IPR036770">
    <property type="entry name" value="Ankyrin_rpt-contain_sf"/>
</dbReference>
<feature type="repeat" description="ANK" evidence="3">
    <location>
        <begin position="296"/>
        <end position="328"/>
    </location>
</feature>
<comment type="caution">
    <text evidence="4">The sequence shown here is derived from an EMBL/GenBank/DDBJ whole genome shotgun (WGS) entry which is preliminary data.</text>
</comment>
<keyword evidence="1" id="KW-0677">Repeat</keyword>
<evidence type="ECO:0000313" key="4">
    <source>
        <dbReference type="EMBL" id="KAF2969325.1"/>
    </source>
</evidence>
<gene>
    <name evidence="4" type="ORF">GQX73_g4258</name>
</gene>
<dbReference type="Gene3D" id="1.25.40.20">
    <property type="entry name" value="Ankyrin repeat-containing domain"/>
    <property type="match status" value="1"/>
</dbReference>
<dbReference type="Pfam" id="PF00023">
    <property type="entry name" value="Ank"/>
    <property type="match status" value="1"/>
</dbReference>
<feature type="repeat" description="ANK" evidence="3">
    <location>
        <begin position="230"/>
        <end position="262"/>
    </location>
</feature>
<dbReference type="SMART" id="SM00248">
    <property type="entry name" value="ANK"/>
    <property type="match status" value="8"/>
</dbReference>
<reference evidence="4 5" key="1">
    <citation type="submission" date="2019-12" db="EMBL/GenBank/DDBJ databases">
        <title>Draft genome sequence of the ascomycete Xylaria multiplex DSM 110363.</title>
        <authorList>
            <person name="Buettner E."/>
            <person name="Kellner H."/>
        </authorList>
    </citation>
    <scope>NUCLEOTIDE SEQUENCE [LARGE SCALE GENOMIC DNA]</scope>
    <source>
        <strain evidence="4 5">DSM 110363</strain>
    </source>
</reference>
<dbReference type="PANTHER" id="PTHR24124:SF14">
    <property type="entry name" value="CHROMOSOME UNDETERMINED SCAFFOLD_25, WHOLE GENOME SHOTGUN SEQUENCE"/>
    <property type="match status" value="1"/>
</dbReference>
<dbReference type="PANTHER" id="PTHR24124">
    <property type="entry name" value="ANKYRIN REPEAT FAMILY A"/>
    <property type="match status" value="1"/>
</dbReference>
<feature type="repeat" description="ANK" evidence="3">
    <location>
        <begin position="395"/>
        <end position="427"/>
    </location>
</feature>
<evidence type="ECO:0000313" key="5">
    <source>
        <dbReference type="Proteomes" id="UP000481858"/>
    </source>
</evidence>
<feature type="repeat" description="ANK" evidence="3">
    <location>
        <begin position="362"/>
        <end position="394"/>
    </location>
</feature>
<evidence type="ECO:0000256" key="1">
    <source>
        <dbReference type="ARBA" id="ARBA00022737"/>
    </source>
</evidence>
<sequence>MKVVSELMESSRKAITQKFPFLEYVNRGMLYHAEQAQINGISQQDFLKTFPRPEWVKHHNMLEKAKLRRYTLEVSLYYILAEAGMSSLIQAHSTRQSCFEIENERYGLPILAASATKSIEAINTMLEIEAERLPKSSLDKLHSLMPESLNIQCAASRNFMYDKKDDLLHQLMEHGNKKIALLYLLTHECNINVRDPQGQTIPISPIERGFSMPARVLAQEGSDMPATGTPEGTRLHLASSHGHTEVAKLLVACGADLSAVNKYGQMPLHVAVSHGHTEVAKLLVDCGADLSAVNKYGQTPLHVAVSHGYIEVVKLLVVYNTNLSAVGNSGQTPLHVALLHGHPEVAKLLIVCDADLSAVNKYGQTPLHIASLYGYATVVNLLVSRGADLSAVNKDGRTPLHLASLWGNTRMVILLLGYGADPSATDTTGQTSSQLASMGGYTETVRLLREHGANLLDTDESG</sequence>
<dbReference type="Pfam" id="PF12796">
    <property type="entry name" value="Ank_2"/>
    <property type="match status" value="2"/>
</dbReference>
<dbReference type="EMBL" id="WUBL01000038">
    <property type="protein sequence ID" value="KAF2969325.1"/>
    <property type="molecule type" value="Genomic_DNA"/>
</dbReference>
<protein>
    <submittedName>
        <fullName evidence="4">Uncharacterized protein</fullName>
    </submittedName>
</protein>
<keyword evidence="2 3" id="KW-0040">ANK repeat</keyword>
<dbReference type="InParanoid" id="A0A7C8IUD3"/>
<feature type="repeat" description="ANK" evidence="3">
    <location>
        <begin position="263"/>
        <end position="295"/>
    </location>
</feature>
<evidence type="ECO:0000256" key="3">
    <source>
        <dbReference type="PROSITE-ProRule" id="PRU00023"/>
    </source>
</evidence>
<dbReference type="PROSITE" id="PS50088">
    <property type="entry name" value="ANK_REPEAT"/>
    <property type="match status" value="7"/>
</dbReference>
<dbReference type="OrthoDB" id="426293at2759"/>
<dbReference type="SUPFAM" id="SSF48403">
    <property type="entry name" value="Ankyrin repeat"/>
    <property type="match status" value="1"/>
</dbReference>
<dbReference type="AlphaFoldDB" id="A0A7C8IUD3"/>
<dbReference type="Proteomes" id="UP000481858">
    <property type="component" value="Unassembled WGS sequence"/>
</dbReference>
<dbReference type="PROSITE" id="PS50297">
    <property type="entry name" value="ANK_REP_REGION"/>
    <property type="match status" value="6"/>
</dbReference>
<dbReference type="InterPro" id="IPR002110">
    <property type="entry name" value="Ankyrin_rpt"/>
</dbReference>
<feature type="repeat" description="ANK" evidence="3">
    <location>
        <begin position="428"/>
        <end position="460"/>
    </location>
</feature>